<keyword evidence="2" id="KW-0472">Membrane</keyword>
<reference evidence="4 5" key="1">
    <citation type="journal article" date="2015" name="Nature">
        <title>rRNA introns, odd ribosomes, and small enigmatic genomes across a large radiation of phyla.</title>
        <authorList>
            <person name="Brown C.T."/>
            <person name="Hug L.A."/>
            <person name="Thomas B.C."/>
            <person name="Sharon I."/>
            <person name="Castelle C.J."/>
            <person name="Singh A."/>
            <person name="Wilkins M.J."/>
            <person name="Williams K.H."/>
            <person name="Banfield J.F."/>
        </authorList>
    </citation>
    <scope>NUCLEOTIDE SEQUENCE [LARGE SCALE GENOMIC DNA]</scope>
</reference>
<feature type="domain" description="Bacterial sugar transferase" evidence="3">
    <location>
        <begin position="260"/>
        <end position="456"/>
    </location>
</feature>
<feature type="transmembrane region" description="Helical" evidence="2">
    <location>
        <begin position="42"/>
        <end position="64"/>
    </location>
</feature>
<keyword evidence="2" id="KW-0812">Transmembrane</keyword>
<evidence type="ECO:0000259" key="3">
    <source>
        <dbReference type="Pfam" id="PF02397"/>
    </source>
</evidence>
<dbReference type="EMBL" id="LCDF01000001">
    <property type="protein sequence ID" value="KKS48916.1"/>
    <property type="molecule type" value="Genomic_DNA"/>
</dbReference>
<dbReference type="GO" id="GO:0016780">
    <property type="term" value="F:phosphotransferase activity, for other substituted phosphate groups"/>
    <property type="evidence" value="ECO:0007669"/>
    <property type="project" value="TreeGrafter"/>
</dbReference>
<feature type="transmembrane region" description="Helical" evidence="2">
    <location>
        <begin position="76"/>
        <end position="98"/>
    </location>
</feature>
<feature type="transmembrane region" description="Helical" evidence="2">
    <location>
        <begin position="262"/>
        <end position="288"/>
    </location>
</feature>
<keyword evidence="2" id="KW-1133">Transmembrane helix</keyword>
<organism evidence="4 5">
    <name type="scientific">Candidatus Giovannonibacteria bacterium GW2011_GWF2_42_19</name>
    <dbReference type="NCBI Taxonomy" id="1618659"/>
    <lineage>
        <taxon>Bacteria</taxon>
        <taxon>Candidatus Giovannoniibacteriota</taxon>
    </lineage>
</organism>
<keyword evidence="4" id="KW-0808">Transferase</keyword>
<dbReference type="STRING" id="1618659.UV11_C0001G0011"/>
<protein>
    <submittedName>
        <fullName evidence="4">Sugar transferase</fullName>
    </submittedName>
</protein>
<comment type="caution">
    <text evidence="4">The sequence shown here is derived from an EMBL/GenBank/DDBJ whole genome shotgun (WGS) entry which is preliminary data.</text>
</comment>
<accession>A0A0G1BRP7</accession>
<comment type="similarity">
    <text evidence="1">Belongs to the bacterial sugar transferase family.</text>
</comment>
<dbReference type="PANTHER" id="PTHR30576:SF0">
    <property type="entry name" value="UNDECAPRENYL-PHOSPHATE N-ACETYLGALACTOSAMINYL 1-PHOSPHATE TRANSFERASE-RELATED"/>
    <property type="match status" value="1"/>
</dbReference>
<dbReference type="Proteomes" id="UP000034036">
    <property type="component" value="Unassembled WGS sequence"/>
</dbReference>
<evidence type="ECO:0000313" key="5">
    <source>
        <dbReference type="Proteomes" id="UP000034036"/>
    </source>
</evidence>
<gene>
    <name evidence="4" type="ORF">UV11_C0001G0011</name>
</gene>
<evidence type="ECO:0000256" key="2">
    <source>
        <dbReference type="SAM" id="Phobius"/>
    </source>
</evidence>
<evidence type="ECO:0000256" key="1">
    <source>
        <dbReference type="ARBA" id="ARBA00006464"/>
    </source>
</evidence>
<feature type="transmembrane region" description="Helical" evidence="2">
    <location>
        <begin position="7"/>
        <end position="30"/>
    </location>
</feature>
<name>A0A0G1BRP7_9BACT</name>
<dbReference type="Pfam" id="PF02397">
    <property type="entry name" value="Bac_transf"/>
    <property type="match status" value="1"/>
</dbReference>
<sequence>MFRKQVLILIIGDVIIFVLALFLALVFRYLKLPTPEFFLQHLYPFSLLFFIWVVIFYIAGLYSREIILQKQRLSSFLLKAQAGAGIAAVLFFYFMPFFRITPRANLFLDLMITLTALWVWRILARYLLKTKPEEILLVASGPEVDEFKKELDFHPSYAYKIKTHLSLVEFEQAFAFSDEEKFFRFLSRENISLVVADFSAIKSSGAATMFYNSLARGMRLMDFKDFYEDIFGRVPISLLKEDWFFKNIAGARYGSYRAIKRIIDFGAALVLLLPALLLFPFIALGIILSKLPDIFNYKIARAREGDGIIFFRQARVGENGRIFNFIKFRSQVLGAEKMSHAKEGADERYYAFGNFMRKLYLDELAQIINVLKGEMSFVGPRPERPKYVEELKRKIPYYEIRLLVPPGITGWAQINMENDASVEDASEKILYDLYYIKNFSLMLDLRILLKTIATVLSRSGR</sequence>
<dbReference type="InterPro" id="IPR003362">
    <property type="entry name" value="Bact_transf"/>
</dbReference>
<proteinExistence type="inferred from homology"/>
<evidence type="ECO:0000313" key="4">
    <source>
        <dbReference type="EMBL" id="KKS48916.1"/>
    </source>
</evidence>
<dbReference type="PANTHER" id="PTHR30576">
    <property type="entry name" value="COLANIC BIOSYNTHESIS UDP-GLUCOSE LIPID CARRIER TRANSFERASE"/>
    <property type="match status" value="1"/>
</dbReference>
<dbReference type="AlphaFoldDB" id="A0A0G1BRP7"/>
<feature type="transmembrane region" description="Helical" evidence="2">
    <location>
        <begin position="104"/>
        <end position="123"/>
    </location>
</feature>